<name>A0A418WXB0_9BURK</name>
<dbReference type="OrthoDB" id="5298866at2"/>
<dbReference type="AlphaFoldDB" id="A0A418WXB0"/>
<comment type="caution">
    <text evidence="2">The sequence shown here is derived from an EMBL/GenBank/DDBJ whole genome shotgun (WGS) entry which is preliminary data.</text>
</comment>
<dbReference type="EMBL" id="QYUN01000002">
    <property type="protein sequence ID" value="RJG04879.1"/>
    <property type="molecule type" value="Genomic_DNA"/>
</dbReference>
<evidence type="ECO:0000313" key="3">
    <source>
        <dbReference type="Proteomes" id="UP000285190"/>
    </source>
</evidence>
<dbReference type="Proteomes" id="UP000285190">
    <property type="component" value="Unassembled WGS sequence"/>
</dbReference>
<evidence type="ECO:0000256" key="1">
    <source>
        <dbReference type="SAM" id="SignalP"/>
    </source>
</evidence>
<dbReference type="RefSeq" id="WP_119736098.1">
    <property type="nucleotide sequence ID" value="NZ_QYUN01000002.1"/>
</dbReference>
<reference evidence="2 3" key="1">
    <citation type="submission" date="2018-09" db="EMBL/GenBank/DDBJ databases">
        <authorList>
            <person name="Zhu H."/>
        </authorList>
    </citation>
    <scope>NUCLEOTIDE SEQUENCE [LARGE SCALE GENOMIC DNA]</scope>
    <source>
        <strain evidence="2 3">K2R10-39</strain>
    </source>
</reference>
<accession>A0A418WXB0</accession>
<organism evidence="2 3">
    <name type="scientific">Noviherbaspirillum cavernae</name>
    <dbReference type="NCBI Taxonomy" id="2320862"/>
    <lineage>
        <taxon>Bacteria</taxon>
        <taxon>Pseudomonadati</taxon>
        <taxon>Pseudomonadota</taxon>
        <taxon>Betaproteobacteria</taxon>
        <taxon>Burkholderiales</taxon>
        <taxon>Oxalobacteraceae</taxon>
        <taxon>Noviherbaspirillum</taxon>
    </lineage>
</organism>
<keyword evidence="3" id="KW-1185">Reference proteome</keyword>
<protein>
    <submittedName>
        <fullName evidence="2">SPOR domain-containing protein</fullName>
    </submittedName>
</protein>
<feature type="chain" id="PRO_5019171667" evidence="1">
    <location>
        <begin position="19"/>
        <end position="239"/>
    </location>
</feature>
<dbReference type="SUPFAM" id="SSF110997">
    <property type="entry name" value="Sporulation related repeat"/>
    <property type="match status" value="1"/>
</dbReference>
<feature type="signal peptide" evidence="1">
    <location>
        <begin position="1"/>
        <end position="18"/>
    </location>
</feature>
<dbReference type="InterPro" id="IPR036680">
    <property type="entry name" value="SPOR-like_sf"/>
</dbReference>
<evidence type="ECO:0000313" key="2">
    <source>
        <dbReference type="EMBL" id="RJG04879.1"/>
    </source>
</evidence>
<dbReference type="GO" id="GO:0042834">
    <property type="term" value="F:peptidoglycan binding"/>
    <property type="evidence" value="ECO:0007669"/>
    <property type="project" value="InterPro"/>
</dbReference>
<sequence>MLKFFFTILLLANGVLFAYQQGHLETLMPSGREPARVSNQLNADKIKLIPPPATGARAPAPAAPAVAVAAVAVQKPVEKPAPKSEVAACTEIGNFNREDARLFEAKLAALALGTRVSKRPIREVATHIVYIPPLPDLESAENKTAELRRLGITDYYIIQDNSSMRMGISLGVFRQEEAAREHLVRLSQKGVRSARIGARSVTTSMVAFQLRDLDAQMRDSVNRISATFPKHETRHCEPA</sequence>
<gene>
    <name evidence="2" type="ORF">D3870_01535</name>
</gene>
<proteinExistence type="predicted"/>
<keyword evidence="1" id="KW-0732">Signal</keyword>